<evidence type="ECO:0000313" key="3">
    <source>
        <dbReference type="Proteomes" id="UP000222542"/>
    </source>
</evidence>
<sequence>MAGEEVEMMVSVGEPLPRVVFGGAPSLQEATEATSDLKHALKKYRFIDVDICRGDISELSPILICTSFPDSDHKIDESVANADSFSQSSRRSASSKSEAEESKFGNSFTEFLQDVTQTVTQTVVDMMNNLSNFFNNLFVGNKVFFNAD</sequence>
<keyword evidence="3" id="KW-1185">Reference proteome</keyword>
<feature type="region of interest" description="Disordered" evidence="1">
    <location>
        <begin position="79"/>
        <end position="102"/>
    </location>
</feature>
<name>A0A2G3AHK0_CAPAN</name>
<dbReference type="PANTHER" id="PTHR33625:SF4">
    <property type="entry name" value="OS08G0179900 PROTEIN"/>
    <property type="match status" value="1"/>
</dbReference>
<comment type="caution">
    <text evidence="2">The sequence shown here is derived from an EMBL/GenBank/DDBJ whole genome shotgun (WGS) entry which is preliminary data.</text>
</comment>
<proteinExistence type="predicted"/>
<reference evidence="2 3" key="2">
    <citation type="journal article" date="2017" name="Genome Biol.">
        <title>New reference genome sequences of hot pepper reveal the massive evolution of plant disease-resistance genes by retroduplication.</title>
        <authorList>
            <person name="Kim S."/>
            <person name="Park J."/>
            <person name="Yeom S.I."/>
            <person name="Kim Y.M."/>
            <person name="Seo E."/>
            <person name="Kim K.T."/>
            <person name="Kim M.S."/>
            <person name="Lee J.M."/>
            <person name="Cheong K."/>
            <person name="Shin H.S."/>
            <person name="Kim S.B."/>
            <person name="Han K."/>
            <person name="Lee J."/>
            <person name="Park M."/>
            <person name="Lee H.A."/>
            <person name="Lee H.Y."/>
            <person name="Lee Y."/>
            <person name="Oh S."/>
            <person name="Lee J.H."/>
            <person name="Choi E."/>
            <person name="Choi E."/>
            <person name="Lee S.E."/>
            <person name="Jeon J."/>
            <person name="Kim H."/>
            <person name="Choi G."/>
            <person name="Song H."/>
            <person name="Lee J."/>
            <person name="Lee S.C."/>
            <person name="Kwon J.K."/>
            <person name="Lee H.Y."/>
            <person name="Koo N."/>
            <person name="Hong Y."/>
            <person name="Kim R.W."/>
            <person name="Kang W.H."/>
            <person name="Huh J.H."/>
            <person name="Kang B.C."/>
            <person name="Yang T.J."/>
            <person name="Lee Y.H."/>
            <person name="Bennetzen J.L."/>
            <person name="Choi D."/>
        </authorList>
    </citation>
    <scope>NUCLEOTIDE SEQUENCE [LARGE SCALE GENOMIC DNA]</scope>
    <source>
        <strain evidence="3">cv. CM334</strain>
    </source>
</reference>
<dbReference type="Proteomes" id="UP000222542">
    <property type="component" value="Unassembled WGS sequence"/>
</dbReference>
<organism evidence="2 3">
    <name type="scientific">Capsicum annuum</name>
    <name type="common">Capsicum pepper</name>
    <dbReference type="NCBI Taxonomy" id="4072"/>
    <lineage>
        <taxon>Eukaryota</taxon>
        <taxon>Viridiplantae</taxon>
        <taxon>Streptophyta</taxon>
        <taxon>Embryophyta</taxon>
        <taxon>Tracheophyta</taxon>
        <taxon>Spermatophyta</taxon>
        <taxon>Magnoliopsida</taxon>
        <taxon>eudicotyledons</taxon>
        <taxon>Gunneridae</taxon>
        <taxon>Pentapetalae</taxon>
        <taxon>asterids</taxon>
        <taxon>lamiids</taxon>
        <taxon>Solanales</taxon>
        <taxon>Solanaceae</taxon>
        <taxon>Solanoideae</taxon>
        <taxon>Capsiceae</taxon>
        <taxon>Capsicum</taxon>
    </lineage>
</organism>
<feature type="compositionally biased region" description="Low complexity" evidence="1">
    <location>
        <begin position="84"/>
        <end position="96"/>
    </location>
</feature>
<evidence type="ECO:0000313" key="2">
    <source>
        <dbReference type="EMBL" id="PHT93712.1"/>
    </source>
</evidence>
<dbReference type="EMBL" id="AYRZ02000001">
    <property type="protein sequence ID" value="PHT93712.1"/>
    <property type="molecule type" value="Genomic_DNA"/>
</dbReference>
<protein>
    <submittedName>
        <fullName evidence="2">Uncharacterized protein</fullName>
    </submittedName>
</protein>
<dbReference type="AlphaFoldDB" id="A0A2G3AHK0"/>
<dbReference type="Gramene" id="PHT93712">
    <property type="protein sequence ID" value="PHT93712"/>
    <property type="gene ID" value="T459_01594"/>
</dbReference>
<gene>
    <name evidence="2" type="ORF">T459_01594</name>
</gene>
<dbReference type="PANTHER" id="PTHR33625">
    <property type="entry name" value="OS08G0179900 PROTEIN"/>
    <property type="match status" value="1"/>
</dbReference>
<accession>A0A2G3AHK0</accession>
<reference evidence="2 3" key="1">
    <citation type="journal article" date="2014" name="Nat. Genet.">
        <title>Genome sequence of the hot pepper provides insights into the evolution of pungency in Capsicum species.</title>
        <authorList>
            <person name="Kim S."/>
            <person name="Park M."/>
            <person name="Yeom S.I."/>
            <person name="Kim Y.M."/>
            <person name="Lee J.M."/>
            <person name="Lee H.A."/>
            <person name="Seo E."/>
            <person name="Choi J."/>
            <person name="Cheong K."/>
            <person name="Kim K.T."/>
            <person name="Jung K."/>
            <person name="Lee G.W."/>
            <person name="Oh S.K."/>
            <person name="Bae C."/>
            <person name="Kim S.B."/>
            <person name="Lee H.Y."/>
            <person name="Kim S.Y."/>
            <person name="Kim M.S."/>
            <person name="Kang B.C."/>
            <person name="Jo Y.D."/>
            <person name="Yang H.B."/>
            <person name="Jeong H.J."/>
            <person name="Kang W.H."/>
            <person name="Kwon J.K."/>
            <person name="Shin C."/>
            <person name="Lim J.Y."/>
            <person name="Park J.H."/>
            <person name="Huh J.H."/>
            <person name="Kim J.S."/>
            <person name="Kim B.D."/>
            <person name="Cohen O."/>
            <person name="Paran I."/>
            <person name="Suh M.C."/>
            <person name="Lee S.B."/>
            <person name="Kim Y.K."/>
            <person name="Shin Y."/>
            <person name="Noh S.J."/>
            <person name="Park J."/>
            <person name="Seo Y.S."/>
            <person name="Kwon S.Y."/>
            <person name="Kim H.A."/>
            <person name="Park J.M."/>
            <person name="Kim H.J."/>
            <person name="Choi S.B."/>
            <person name="Bosland P.W."/>
            <person name="Reeves G."/>
            <person name="Jo S.H."/>
            <person name="Lee B.W."/>
            <person name="Cho H.T."/>
            <person name="Choi H.S."/>
            <person name="Lee M.S."/>
            <person name="Yu Y."/>
            <person name="Do Choi Y."/>
            <person name="Park B.S."/>
            <person name="van Deynze A."/>
            <person name="Ashrafi H."/>
            <person name="Hill T."/>
            <person name="Kim W.T."/>
            <person name="Pai H.S."/>
            <person name="Ahn H.K."/>
            <person name="Yeam I."/>
            <person name="Giovannoni J.J."/>
            <person name="Rose J.K."/>
            <person name="Sorensen I."/>
            <person name="Lee S.J."/>
            <person name="Kim R.W."/>
            <person name="Choi I.Y."/>
            <person name="Choi B.S."/>
            <person name="Lim J.S."/>
            <person name="Lee Y.H."/>
            <person name="Choi D."/>
        </authorList>
    </citation>
    <scope>NUCLEOTIDE SEQUENCE [LARGE SCALE GENOMIC DNA]</scope>
    <source>
        <strain evidence="3">cv. CM334</strain>
    </source>
</reference>
<evidence type="ECO:0000256" key="1">
    <source>
        <dbReference type="SAM" id="MobiDB-lite"/>
    </source>
</evidence>